<sequence length="412" mass="48139">MKRDKIYNEYMFDTKVENIFINEYMKDAPADFLKVYLMALMFTDLGKEMDEEKLKKSLGIAADDDVVERAWKYWERLGVVRREKGEIVFVSLKESLYGKKKSEKQKAPSDVVEASLHILDDSGLKAMFTSIEKIMNRPLNGRETESILGWIDVTGATPEIISYAYKYCVETMKKENVNYVGKVVESWTNKGFRSRAQAEEYLEEMDNRHYMYKRVLRAMGFSRNATENEKAIMDTWFDDFDFSMDMILEACAKTSGISNPNMNYVNTVLMNWNKEKTGKDETGEVTQKHVGEYYDFIREKAEREAKERKEEVYTAIPEIKKLDDQMKNNYISLTKTALGGGADKNEAMNRLKAENDKIRERIKMLLTENRVPVDYMEVRYKCPLCKDTGMTDEGIRCQCYIEREKEAAQWQK</sequence>
<evidence type="ECO:0000256" key="2">
    <source>
        <dbReference type="SAM" id="Coils"/>
    </source>
</evidence>
<comment type="caution">
    <text evidence="4">The sequence shown here is derived from an EMBL/GenBank/DDBJ whole genome shotgun (WGS) entry which is preliminary data.</text>
</comment>
<proteinExistence type="inferred from homology"/>
<comment type="similarity">
    <text evidence="1">Belongs to the DnaB/DnaD family.</text>
</comment>
<keyword evidence="5" id="KW-1185">Reference proteome</keyword>
<feature type="domain" description="DnaB/C C-terminal" evidence="3">
    <location>
        <begin position="221"/>
        <end position="276"/>
    </location>
</feature>
<evidence type="ECO:0000313" key="4">
    <source>
        <dbReference type="EMBL" id="MBE5035572.1"/>
    </source>
</evidence>
<name>A0ABR9QXF9_9FIRM</name>
<dbReference type="InterPro" id="IPR006343">
    <property type="entry name" value="DnaB/C_C"/>
</dbReference>
<keyword evidence="2" id="KW-0175">Coiled coil</keyword>
<feature type="coiled-coil region" evidence="2">
    <location>
        <begin position="341"/>
        <end position="368"/>
    </location>
</feature>
<dbReference type="PANTHER" id="PTHR37293">
    <property type="entry name" value="PHAGE REPLICATION PROTEIN-RELATED"/>
    <property type="match status" value="1"/>
</dbReference>
<dbReference type="NCBIfam" id="TIGR01446">
    <property type="entry name" value="DnaD_dom"/>
    <property type="match status" value="2"/>
</dbReference>
<accession>A0ABR9QXF9</accession>
<dbReference type="InterPro" id="IPR034829">
    <property type="entry name" value="DnaD-like_sf"/>
</dbReference>
<organism evidence="4 5">
    <name type="scientific">Gallibacter intestinalis</name>
    <dbReference type="NCBI Taxonomy" id="2779356"/>
    <lineage>
        <taxon>Bacteria</taxon>
        <taxon>Bacillati</taxon>
        <taxon>Bacillota</taxon>
        <taxon>Clostridia</taxon>
        <taxon>Eubacteriales</taxon>
        <taxon>Eubacteriaceae</taxon>
        <taxon>Gallibacter</taxon>
    </lineage>
</organism>
<dbReference type="SUPFAM" id="SSF158499">
    <property type="entry name" value="DnaD domain-like"/>
    <property type="match status" value="2"/>
</dbReference>
<dbReference type="RefSeq" id="WP_226385220.1">
    <property type="nucleotide sequence ID" value="NZ_JADCKA010000006.1"/>
</dbReference>
<reference evidence="4 5" key="1">
    <citation type="submission" date="2020-10" db="EMBL/GenBank/DDBJ databases">
        <title>ChiBAC.</title>
        <authorList>
            <person name="Zenner C."/>
            <person name="Hitch T.C.A."/>
            <person name="Clavel T."/>
        </authorList>
    </citation>
    <scope>NUCLEOTIDE SEQUENCE [LARGE SCALE GENOMIC DNA]</scope>
    <source>
        <strain evidence="4 5">DSM 108706</strain>
    </source>
</reference>
<protein>
    <submittedName>
        <fullName evidence="4">DnaD domain protein</fullName>
    </submittedName>
</protein>
<dbReference type="InterPro" id="IPR053162">
    <property type="entry name" value="DnaD"/>
</dbReference>
<dbReference type="Pfam" id="PF07261">
    <property type="entry name" value="DnaB_2"/>
    <property type="match status" value="2"/>
</dbReference>
<dbReference type="Gene3D" id="1.10.10.630">
    <property type="entry name" value="DnaD domain-like"/>
    <property type="match status" value="2"/>
</dbReference>
<evidence type="ECO:0000256" key="1">
    <source>
        <dbReference type="ARBA" id="ARBA00093462"/>
    </source>
</evidence>
<dbReference type="PANTHER" id="PTHR37293:SF5">
    <property type="entry name" value="DNA REPLICATION PROTEIN"/>
    <property type="match status" value="1"/>
</dbReference>
<evidence type="ECO:0000259" key="3">
    <source>
        <dbReference type="Pfam" id="PF07261"/>
    </source>
</evidence>
<evidence type="ECO:0000313" key="5">
    <source>
        <dbReference type="Proteomes" id="UP001516588"/>
    </source>
</evidence>
<dbReference type="Proteomes" id="UP001516588">
    <property type="component" value="Unassembled WGS sequence"/>
</dbReference>
<feature type="domain" description="DnaB/C C-terminal" evidence="3">
    <location>
        <begin position="128"/>
        <end position="201"/>
    </location>
</feature>
<gene>
    <name evidence="4" type="ORF">INF20_04655</name>
</gene>
<dbReference type="EMBL" id="JADCKA010000006">
    <property type="protein sequence ID" value="MBE5035572.1"/>
    <property type="molecule type" value="Genomic_DNA"/>
</dbReference>